<reference evidence="1" key="1">
    <citation type="submission" date="2018-02" db="EMBL/GenBank/DDBJ databases">
        <title>Rhizophora mucronata_Transcriptome.</title>
        <authorList>
            <person name="Meera S.P."/>
            <person name="Sreeshan A."/>
            <person name="Augustine A."/>
        </authorList>
    </citation>
    <scope>NUCLEOTIDE SEQUENCE</scope>
    <source>
        <tissue evidence="1">Leaf</tissue>
    </source>
</reference>
<protein>
    <submittedName>
        <fullName evidence="1">Uncharacterized protein</fullName>
    </submittedName>
</protein>
<sequence length="13" mass="1405">MPDFVLALSSMGH</sequence>
<organism evidence="1">
    <name type="scientific">Rhizophora mucronata</name>
    <name type="common">Asiatic mangrove</name>
    <dbReference type="NCBI Taxonomy" id="61149"/>
    <lineage>
        <taxon>Eukaryota</taxon>
        <taxon>Viridiplantae</taxon>
        <taxon>Streptophyta</taxon>
        <taxon>Embryophyta</taxon>
        <taxon>Tracheophyta</taxon>
        <taxon>Spermatophyta</taxon>
        <taxon>Magnoliopsida</taxon>
        <taxon>eudicotyledons</taxon>
        <taxon>Gunneridae</taxon>
        <taxon>Pentapetalae</taxon>
        <taxon>rosids</taxon>
        <taxon>fabids</taxon>
        <taxon>Malpighiales</taxon>
        <taxon>Rhizophoraceae</taxon>
        <taxon>Rhizophora</taxon>
    </lineage>
</organism>
<evidence type="ECO:0000313" key="1">
    <source>
        <dbReference type="EMBL" id="MBX49953.1"/>
    </source>
</evidence>
<accession>A0A2P2P5M6</accession>
<dbReference type="EMBL" id="GGEC01069469">
    <property type="protein sequence ID" value="MBX49953.1"/>
    <property type="molecule type" value="Transcribed_RNA"/>
</dbReference>
<proteinExistence type="predicted"/>
<name>A0A2P2P5M6_RHIMU</name>